<evidence type="ECO:0000259" key="2">
    <source>
        <dbReference type="Pfam" id="PF08336"/>
    </source>
</evidence>
<proteinExistence type="predicted"/>
<evidence type="ECO:0000256" key="1">
    <source>
        <dbReference type="PROSITE-ProRule" id="PRU00339"/>
    </source>
</evidence>
<organism evidence="4 5">
    <name type="scientific">Dictyocaulus viviparus</name>
    <name type="common">Bovine lungworm</name>
    <dbReference type="NCBI Taxonomy" id="29172"/>
    <lineage>
        <taxon>Eukaryota</taxon>
        <taxon>Metazoa</taxon>
        <taxon>Ecdysozoa</taxon>
        <taxon>Nematoda</taxon>
        <taxon>Chromadorea</taxon>
        <taxon>Rhabditida</taxon>
        <taxon>Rhabditina</taxon>
        <taxon>Rhabditomorpha</taxon>
        <taxon>Strongyloidea</taxon>
        <taxon>Metastrongylidae</taxon>
        <taxon>Dictyocaulus</taxon>
    </lineage>
</organism>
<dbReference type="InterPro" id="IPR059068">
    <property type="entry name" value="TPR_P4H"/>
</dbReference>
<evidence type="ECO:0000259" key="3">
    <source>
        <dbReference type="Pfam" id="PF23558"/>
    </source>
</evidence>
<dbReference type="AlphaFoldDB" id="A0A0D8XJB1"/>
<dbReference type="InterPro" id="IPR013547">
    <property type="entry name" value="P4H_N"/>
</dbReference>
<name>A0A0D8XJB1_DICVI</name>
<dbReference type="InterPro" id="IPR011990">
    <property type="entry name" value="TPR-like_helical_dom_sf"/>
</dbReference>
<evidence type="ECO:0000313" key="5">
    <source>
        <dbReference type="Proteomes" id="UP000053766"/>
    </source>
</evidence>
<evidence type="ECO:0000313" key="4">
    <source>
        <dbReference type="EMBL" id="KJH44695.1"/>
    </source>
</evidence>
<dbReference type="Gene3D" id="1.25.40.10">
    <property type="entry name" value="Tetratricopeptide repeat domain"/>
    <property type="match status" value="1"/>
</dbReference>
<feature type="domain" description="Prolyl 4-hydroxylase N-terminal" evidence="2">
    <location>
        <begin position="5"/>
        <end position="55"/>
    </location>
</feature>
<protein>
    <submittedName>
        <fullName evidence="4">Tetratricopeptide repeat protein</fullName>
    </submittedName>
</protein>
<accession>A0A0D8XJB1</accession>
<dbReference type="EMBL" id="KN716455">
    <property type="protein sequence ID" value="KJH44695.1"/>
    <property type="molecule type" value="Genomic_DNA"/>
</dbReference>
<reference evidence="5" key="2">
    <citation type="journal article" date="2016" name="Sci. Rep.">
        <title>Dictyocaulus viviparus genome, variome and transcriptome elucidate lungworm biology and support future intervention.</title>
        <authorList>
            <person name="McNulty S.N."/>
            <person name="Strube C."/>
            <person name="Rosa B.A."/>
            <person name="Martin J.C."/>
            <person name="Tyagi R."/>
            <person name="Choi Y.J."/>
            <person name="Wang Q."/>
            <person name="Hallsworth Pepin K."/>
            <person name="Zhang X."/>
            <person name="Ozersky P."/>
            <person name="Wilson R.K."/>
            <person name="Sternberg P.W."/>
            <person name="Gasser R.B."/>
            <person name="Mitreva M."/>
        </authorList>
    </citation>
    <scope>NUCLEOTIDE SEQUENCE [LARGE SCALE GENOMIC DNA]</scope>
    <source>
        <strain evidence="5">HannoverDv2000</strain>
    </source>
</reference>
<feature type="domain" description="Prolyl 4-hydroxylase peptide-substrate-binding" evidence="3">
    <location>
        <begin position="66"/>
        <end position="155"/>
    </location>
</feature>
<dbReference type="PROSITE" id="PS50005">
    <property type="entry name" value="TPR"/>
    <property type="match status" value="1"/>
</dbReference>
<dbReference type="OrthoDB" id="5850448at2759"/>
<dbReference type="Proteomes" id="UP000053766">
    <property type="component" value="Unassembled WGS sequence"/>
</dbReference>
<dbReference type="SUPFAM" id="SSF48452">
    <property type="entry name" value="TPR-like"/>
    <property type="match status" value="1"/>
</dbReference>
<dbReference type="STRING" id="29172.A0A0D8XJB1"/>
<sequence length="178" mass="20887">MLVNKADTFIDHMSETNYGIRYPTEEDLTGAAIGLLRLQDTYRLDTKDLADGRIYKDQSNYTLDAGDCFEIGKAAYNDADYYHTVLWMEEARKRLEQESTPTADILQVLEYLSYSLYKQGNLKHALKLVEELYQLDPNHPRAKGNIKWYEDLLAQEGVKKSEMRRYFHFHRVTFSKKK</sequence>
<keyword evidence="5" id="KW-1185">Reference proteome</keyword>
<dbReference type="Pfam" id="PF23558">
    <property type="entry name" value="TPR_P4H"/>
    <property type="match status" value="1"/>
</dbReference>
<keyword evidence="1" id="KW-0802">TPR repeat</keyword>
<dbReference type="FunFam" id="1.25.40.10:FF:000006">
    <property type="entry name" value="Prolyl 4-hydroxylase subunit alpha 2"/>
    <property type="match status" value="1"/>
</dbReference>
<reference evidence="4 5" key="1">
    <citation type="submission" date="2013-11" db="EMBL/GenBank/DDBJ databases">
        <title>Draft genome of the bovine lungworm Dictyocaulus viviparus.</title>
        <authorList>
            <person name="Mitreva M."/>
        </authorList>
    </citation>
    <scope>NUCLEOTIDE SEQUENCE [LARGE SCALE GENOMIC DNA]</scope>
    <source>
        <strain evidence="4 5">HannoverDv2000</strain>
    </source>
</reference>
<gene>
    <name evidence="4" type="ORF">DICVIV_09276</name>
</gene>
<feature type="repeat" description="TPR" evidence="1">
    <location>
        <begin position="106"/>
        <end position="139"/>
    </location>
</feature>
<dbReference type="Pfam" id="PF08336">
    <property type="entry name" value="P4Ha_N"/>
    <property type="match status" value="1"/>
</dbReference>
<dbReference type="GO" id="GO:0005783">
    <property type="term" value="C:endoplasmic reticulum"/>
    <property type="evidence" value="ECO:0007669"/>
    <property type="project" value="InterPro"/>
</dbReference>
<dbReference type="InterPro" id="IPR019734">
    <property type="entry name" value="TPR_rpt"/>
</dbReference>
<dbReference type="GO" id="GO:0004656">
    <property type="term" value="F:procollagen-proline 4-dioxygenase activity"/>
    <property type="evidence" value="ECO:0007669"/>
    <property type="project" value="InterPro"/>
</dbReference>